<dbReference type="AlphaFoldDB" id="A0A4R5CXN2"/>
<organism evidence="2 3">
    <name type="scientific">Flavobacterium hiemivividum</name>
    <dbReference type="NCBI Taxonomy" id="2541734"/>
    <lineage>
        <taxon>Bacteria</taxon>
        <taxon>Pseudomonadati</taxon>
        <taxon>Bacteroidota</taxon>
        <taxon>Flavobacteriia</taxon>
        <taxon>Flavobacteriales</taxon>
        <taxon>Flavobacteriaceae</taxon>
        <taxon>Flavobacterium</taxon>
    </lineage>
</organism>
<dbReference type="Proteomes" id="UP000294597">
    <property type="component" value="Unassembled WGS sequence"/>
</dbReference>
<evidence type="ECO:0000313" key="3">
    <source>
        <dbReference type="Proteomes" id="UP000294597"/>
    </source>
</evidence>
<accession>A0A4R5CXN2</accession>
<sequence length="442" mass="51997">MIKSNINALLRGYVKENLTPTTDDIQFVTKIYQSFNDLLGINNCVQIGSYPRYTAIKPLHDLDILYIMGDWNSNVIEPTFDLNHIAEKFSKEYKNPTNFDLDIVVQTHSISFRYLNKEEEIFAVDLVPSLIEGKNEFNRNTFRVPEIIKLHRGTKRKEYYERKLQNKESVIWIKTDPLGYIEVASGINKENEDFRRSVKFIKRWKHECNERNENFKLKSFHIEQLITENYKQNISLDIFDSIFKFLVELKDKIEKPILRDRGDSSKFIDSYVDELNSEERSLIHQALDAILISFEKIDEINNINQLVKSGFYKRVSESEKYLFDQKIPILIDNSLQFKIDGFVKKFPGFREYKANLKNVRGNVDTKNEIDFKVISNNTNCDLLKWKVKNDNQIVEKRGEITDHSTRCNPEKTAYIGHHFVESYSIKNNVCIAKDMVDVIVRQ</sequence>
<protein>
    <recommendedName>
        <fullName evidence="1">Adenylyl/Guanylyl and SMODS C-terminal sensor domain-containing protein</fullName>
    </recommendedName>
</protein>
<dbReference type="InterPro" id="IPR043519">
    <property type="entry name" value="NT_sf"/>
</dbReference>
<feature type="domain" description="Adenylyl/Guanylyl and SMODS C-terminal sensor" evidence="1">
    <location>
        <begin position="331"/>
        <end position="440"/>
    </location>
</feature>
<gene>
    <name evidence="2" type="ORF">E0F98_04275</name>
</gene>
<reference evidence="2 3" key="1">
    <citation type="submission" date="2019-03" db="EMBL/GenBank/DDBJ databases">
        <title>Flavobacterium TSA-D2 sp. nov., isolated from arctic soil.</title>
        <authorList>
            <person name="Chaudhary D.K."/>
        </authorList>
    </citation>
    <scope>NUCLEOTIDE SEQUENCE [LARGE SCALE GENOMIC DNA]</scope>
    <source>
        <strain evidence="2 3">TSA-D2</strain>
    </source>
</reference>
<dbReference type="RefSeq" id="WP_132109379.1">
    <property type="nucleotide sequence ID" value="NZ_SMFO01000002.1"/>
</dbReference>
<dbReference type="EMBL" id="SMFO01000002">
    <property type="protein sequence ID" value="TDE05336.1"/>
    <property type="molecule type" value="Genomic_DNA"/>
</dbReference>
<dbReference type="Pfam" id="PF18134">
    <property type="entry name" value="AGS_C"/>
    <property type="match status" value="1"/>
</dbReference>
<evidence type="ECO:0000313" key="2">
    <source>
        <dbReference type="EMBL" id="TDE05336.1"/>
    </source>
</evidence>
<proteinExistence type="predicted"/>
<name>A0A4R5CXN2_9FLAO</name>
<keyword evidence="3" id="KW-1185">Reference proteome</keyword>
<dbReference type="InterPro" id="IPR040511">
    <property type="entry name" value="AGS_C"/>
</dbReference>
<comment type="caution">
    <text evidence="2">The sequence shown here is derived from an EMBL/GenBank/DDBJ whole genome shotgun (WGS) entry which is preliminary data.</text>
</comment>
<dbReference type="SUPFAM" id="SSF81301">
    <property type="entry name" value="Nucleotidyltransferase"/>
    <property type="match status" value="1"/>
</dbReference>
<evidence type="ECO:0000259" key="1">
    <source>
        <dbReference type="Pfam" id="PF18134"/>
    </source>
</evidence>